<dbReference type="InterPro" id="IPR013651">
    <property type="entry name" value="ATP-grasp_RimK-type"/>
</dbReference>
<keyword evidence="2 4" id="KW-0547">Nucleotide-binding</keyword>
<dbReference type="PROSITE" id="PS50975">
    <property type="entry name" value="ATP_GRASP"/>
    <property type="match status" value="1"/>
</dbReference>
<evidence type="ECO:0000256" key="1">
    <source>
        <dbReference type="ARBA" id="ARBA00022723"/>
    </source>
</evidence>
<gene>
    <name evidence="6" type="ORF">HNP92_000742</name>
</gene>
<dbReference type="InterPro" id="IPR011761">
    <property type="entry name" value="ATP-grasp"/>
</dbReference>
<dbReference type="PANTHER" id="PTHR21621:SF0">
    <property type="entry name" value="BETA-CITRYLGLUTAMATE SYNTHASE B-RELATED"/>
    <property type="match status" value="1"/>
</dbReference>
<dbReference type="PANTHER" id="PTHR21621">
    <property type="entry name" value="RIBOSOMAL PROTEIN S6 MODIFICATION PROTEIN"/>
    <property type="match status" value="1"/>
</dbReference>
<dbReference type="EC" id="6.3.2.-" evidence="6"/>
<dbReference type="NCBIfam" id="TIGR00768">
    <property type="entry name" value="rimK_fam"/>
    <property type="match status" value="1"/>
</dbReference>
<dbReference type="InterPro" id="IPR004666">
    <property type="entry name" value="Rp_bS6_RimK/Lys_biosynth_LsyX"/>
</dbReference>
<keyword evidence="6" id="KW-0436">Ligase</keyword>
<dbReference type="Pfam" id="PF08443">
    <property type="entry name" value="RimK"/>
    <property type="match status" value="1"/>
</dbReference>
<dbReference type="SUPFAM" id="SSF56059">
    <property type="entry name" value="Glutathione synthetase ATP-binding domain-like"/>
    <property type="match status" value="1"/>
</dbReference>
<dbReference type="Gene3D" id="3.30.1490.20">
    <property type="entry name" value="ATP-grasp fold, A domain"/>
    <property type="match status" value="1"/>
</dbReference>
<dbReference type="GO" id="GO:0005737">
    <property type="term" value="C:cytoplasm"/>
    <property type="evidence" value="ECO:0007669"/>
    <property type="project" value="TreeGrafter"/>
</dbReference>
<evidence type="ECO:0000256" key="2">
    <source>
        <dbReference type="ARBA" id="ARBA00022741"/>
    </source>
</evidence>
<evidence type="ECO:0000313" key="7">
    <source>
        <dbReference type="Proteomes" id="UP000536195"/>
    </source>
</evidence>
<proteinExistence type="predicted"/>
<evidence type="ECO:0000259" key="5">
    <source>
        <dbReference type="PROSITE" id="PS50975"/>
    </source>
</evidence>
<dbReference type="Gene3D" id="3.30.470.20">
    <property type="entry name" value="ATP-grasp fold, B domain"/>
    <property type="match status" value="1"/>
</dbReference>
<evidence type="ECO:0000313" key="6">
    <source>
        <dbReference type="EMBL" id="MBB6401457.1"/>
    </source>
</evidence>
<dbReference type="Gene3D" id="3.40.50.20">
    <property type="match status" value="1"/>
</dbReference>
<dbReference type="InterPro" id="IPR013815">
    <property type="entry name" value="ATP_grasp_subdomain_1"/>
</dbReference>
<comment type="caution">
    <text evidence="6">The sequence shown here is derived from an EMBL/GenBank/DDBJ whole genome shotgun (WGS) entry which is preliminary data.</text>
</comment>
<keyword evidence="1" id="KW-0479">Metal-binding</keyword>
<evidence type="ECO:0000256" key="4">
    <source>
        <dbReference type="PROSITE-ProRule" id="PRU00409"/>
    </source>
</evidence>
<dbReference type="GO" id="GO:0005524">
    <property type="term" value="F:ATP binding"/>
    <property type="evidence" value="ECO:0007669"/>
    <property type="project" value="UniProtKB-UniRule"/>
</dbReference>
<dbReference type="EMBL" id="JACHEC010000001">
    <property type="protein sequence ID" value="MBB6401457.1"/>
    <property type="molecule type" value="Genomic_DNA"/>
</dbReference>
<keyword evidence="3 4" id="KW-0067">ATP-binding</keyword>
<dbReference type="GO" id="GO:0016879">
    <property type="term" value="F:ligase activity, forming carbon-nitrogen bonds"/>
    <property type="evidence" value="ECO:0007669"/>
    <property type="project" value="TreeGrafter"/>
</dbReference>
<protein>
    <submittedName>
        <fullName evidence="6">Ribosomal protein S6--L-glutamate ligase</fullName>
        <ecNumber evidence="6">6.3.2.-</ecNumber>
    </submittedName>
</protein>
<dbReference type="GO" id="GO:0046872">
    <property type="term" value="F:metal ion binding"/>
    <property type="evidence" value="ECO:0007669"/>
    <property type="project" value="UniProtKB-KW"/>
</dbReference>
<dbReference type="GO" id="GO:0005840">
    <property type="term" value="C:ribosome"/>
    <property type="evidence" value="ECO:0007669"/>
    <property type="project" value="UniProtKB-KW"/>
</dbReference>
<sequence length="271" mass="31257">MKIGILAHKKTPENTMIFEELKKKCNVEFIDPLNVFLGSESYDFDLILSRVERDFLTEGIYALKDLSKDIPVINSAETIQTCQNKYFTYLKLKKVSPKSFLTYSKDISKIFGKIDSNFGYPFVVKPIYGGYGDGVLKINSKSEFFEVFEVFEKNEKNELYVQEFVPYIHDLRVFLLNNEIIGSMERIPKNSWKANYSLGAEIKEFKLSNEVEDMVLDSVKKLGADIVGIDVLISKDKNYILEANITPQFRGMMNFVNVPEKIADYCLNYLK</sequence>
<dbReference type="AlphaFoldDB" id="A0A7J9S3T2"/>
<organism evidence="6 7">
    <name type="scientific">Methanococcus maripaludis</name>
    <name type="common">Methanococcus deltae</name>
    <dbReference type="NCBI Taxonomy" id="39152"/>
    <lineage>
        <taxon>Archaea</taxon>
        <taxon>Methanobacteriati</taxon>
        <taxon>Methanobacteriota</taxon>
        <taxon>Methanomada group</taxon>
        <taxon>Methanococci</taxon>
        <taxon>Methanococcales</taxon>
        <taxon>Methanococcaceae</taxon>
        <taxon>Methanococcus</taxon>
    </lineage>
</organism>
<evidence type="ECO:0000256" key="3">
    <source>
        <dbReference type="ARBA" id="ARBA00022840"/>
    </source>
</evidence>
<accession>A0A7J9S3T2</accession>
<dbReference type="Proteomes" id="UP000536195">
    <property type="component" value="Unassembled WGS sequence"/>
</dbReference>
<reference evidence="6 7" key="1">
    <citation type="submission" date="2020-08" db="EMBL/GenBank/DDBJ databases">
        <title>Genomic Encyclopedia of Type Strains, Phase IV (KMG-V): Genome sequencing to study the core and pangenomes of soil and plant-associated prokaryotes.</title>
        <authorList>
            <person name="Whitman W."/>
        </authorList>
    </citation>
    <scope>NUCLEOTIDE SEQUENCE [LARGE SCALE GENOMIC DNA]</scope>
    <source>
        <strain evidence="6 7">C11</strain>
    </source>
</reference>
<keyword evidence="6" id="KW-0687">Ribonucleoprotein</keyword>
<name>A0A7J9S3T2_METMI</name>
<feature type="domain" description="ATP-grasp" evidence="5">
    <location>
        <begin position="85"/>
        <end position="271"/>
    </location>
</feature>
<dbReference type="RefSeq" id="WP_184229846.1">
    <property type="nucleotide sequence ID" value="NZ_JACHEC010000001.1"/>
</dbReference>
<keyword evidence="6" id="KW-0689">Ribosomal protein</keyword>